<keyword evidence="13" id="KW-1185">Reference proteome</keyword>
<dbReference type="PANTHER" id="PTHR33540:SF2">
    <property type="entry name" value="TRNA THREONYLCARBAMOYLADENOSINE BIOSYNTHESIS PROTEIN TSAE"/>
    <property type="match status" value="1"/>
</dbReference>
<dbReference type="NCBIfam" id="TIGR00150">
    <property type="entry name" value="T6A_YjeE"/>
    <property type="match status" value="1"/>
</dbReference>
<dbReference type="Gene3D" id="3.40.50.300">
    <property type="entry name" value="P-loop containing nucleotide triphosphate hydrolases"/>
    <property type="match status" value="1"/>
</dbReference>
<reference evidence="13" key="1">
    <citation type="journal article" date="2019" name="Int. J. Syst. Evol. Microbiol.">
        <title>The Global Catalogue of Microorganisms (GCM) 10K type strain sequencing project: providing services to taxonomists for standard genome sequencing and annotation.</title>
        <authorList>
            <consortium name="The Broad Institute Genomics Platform"/>
            <consortium name="The Broad Institute Genome Sequencing Center for Infectious Disease"/>
            <person name="Wu L."/>
            <person name="Ma J."/>
        </authorList>
    </citation>
    <scope>NUCLEOTIDE SEQUENCE [LARGE SCALE GENOMIC DNA]</scope>
    <source>
        <strain evidence="13">TISTR 1511</strain>
    </source>
</reference>
<keyword evidence="8" id="KW-0067">ATP-binding</keyword>
<dbReference type="InterPro" id="IPR003442">
    <property type="entry name" value="T6A_TsaE"/>
</dbReference>
<comment type="function">
    <text evidence="10">Required for the formation of a threonylcarbamoyl group on adenosine at position 37 (t(6)A37) in tRNAs that read codons beginning with adenine. Is involved in the transfer of the threonylcarbamoyl moiety of threonylcarbamoyl-AMP (TC-AMP) to the N6 group of A37, together with TsaD and TsaB. TsaE seems to play an indirect role in the t(6)A biosynthesis pathway, possibly in regulating the core enzymatic function of TsaD.</text>
</comment>
<comment type="similarity">
    <text evidence="2">Belongs to the TsaE family.</text>
</comment>
<evidence type="ECO:0000256" key="8">
    <source>
        <dbReference type="ARBA" id="ARBA00022840"/>
    </source>
</evidence>
<evidence type="ECO:0000256" key="4">
    <source>
        <dbReference type="ARBA" id="ARBA00022490"/>
    </source>
</evidence>
<evidence type="ECO:0000256" key="9">
    <source>
        <dbReference type="ARBA" id="ARBA00022842"/>
    </source>
</evidence>
<proteinExistence type="inferred from homology"/>
<dbReference type="EMBL" id="JBHUNF010000002">
    <property type="protein sequence ID" value="MFD2674460.1"/>
    <property type="molecule type" value="Genomic_DNA"/>
</dbReference>
<name>A0ABW5RIJ2_9MICO</name>
<dbReference type="InterPro" id="IPR027417">
    <property type="entry name" value="P-loop_NTPase"/>
</dbReference>
<dbReference type="SUPFAM" id="SSF52540">
    <property type="entry name" value="P-loop containing nucleoside triphosphate hydrolases"/>
    <property type="match status" value="1"/>
</dbReference>
<dbReference type="Proteomes" id="UP001597453">
    <property type="component" value="Unassembled WGS sequence"/>
</dbReference>
<evidence type="ECO:0000256" key="2">
    <source>
        <dbReference type="ARBA" id="ARBA00007599"/>
    </source>
</evidence>
<sequence>MTEQQHTTTAPHTVATADGMHELGRRLGAVGRAGDVIVLTGPLGAGKTTLVRGLGEALGIRGAVSSPTFVIARTHPSLGAGPALIHVDAYRLSSALELDDLDLDLDASVTVIEWGHEVVSAITDHWLEVTISRVSGADAVGADEFDGSEEVEDLDDPRQVTITAVGARWQDLDAAALLAGLAS</sequence>
<evidence type="ECO:0000256" key="5">
    <source>
        <dbReference type="ARBA" id="ARBA00022694"/>
    </source>
</evidence>
<keyword evidence="4" id="KW-0963">Cytoplasm</keyword>
<comment type="subcellular location">
    <subcellularLocation>
        <location evidence="1">Cytoplasm</location>
    </subcellularLocation>
</comment>
<evidence type="ECO:0000256" key="1">
    <source>
        <dbReference type="ARBA" id="ARBA00004496"/>
    </source>
</evidence>
<keyword evidence="7" id="KW-0547">Nucleotide-binding</keyword>
<protein>
    <recommendedName>
        <fullName evidence="3">tRNA threonylcarbamoyladenosine biosynthesis protein TsaE</fullName>
    </recommendedName>
    <alternativeName>
        <fullName evidence="11">t(6)A37 threonylcarbamoyladenosine biosynthesis protein TsaE</fullName>
    </alternativeName>
</protein>
<gene>
    <name evidence="12" type="primary">tsaE</name>
    <name evidence="12" type="ORF">ACFSUQ_04000</name>
</gene>
<evidence type="ECO:0000256" key="10">
    <source>
        <dbReference type="ARBA" id="ARBA00024908"/>
    </source>
</evidence>
<dbReference type="Pfam" id="PF02367">
    <property type="entry name" value="TsaE"/>
    <property type="match status" value="1"/>
</dbReference>
<evidence type="ECO:0000256" key="3">
    <source>
        <dbReference type="ARBA" id="ARBA00019010"/>
    </source>
</evidence>
<evidence type="ECO:0000313" key="12">
    <source>
        <dbReference type="EMBL" id="MFD2674460.1"/>
    </source>
</evidence>
<dbReference type="PANTHER" id="PTHR33540">
    <property type="entry name" value="TRNA THREONYLCARBAMOYLADENOSINE BIOSYNTHESIS PROTEIN TSAE"/>
    <property type="match status" value="1"/>
</dbReference>
<keyword evidence="6" id="KW-0479">Metal-binding</keyword>
<evidence type="ECO:0000313" key="13">
    <source>
        <dbReference type="Proteomes" id="UP001597453"/>
    </source>
</evidence>
<keyword evidence="9" id="KW-0460">Magnesium</keyword>
<evidence type="ECO:0000256" key="7">
    <source>
        <dbReference type="ARBA" id="ARBA00022741"/>
    </source>
</evidence>
<evidence type="ECO:0000256" key="6">
    <source>
        <dbReference type="ARBA" id="ARBA00022723"/>
    </source>
</evidence>
<organism evidence="12 13">
    <name type="scientific">Gulosibacter bifidus</name>
    <dbReference type="NCBI Taxonomy" id="272239"/>
    <lineage>
        <taxon>Bacteria</taxon>
        <taxon>Bacillati</taxon>
        <taxon>Actinomycetota</taxon>
        <taxon>Actinomycetes</taxon>
        <taxon>Micrococcales</taxon>
        <taxon>Microbacteriaceae</taxon>
        <taxon>Gulosibacter</taxon>
    </lineage>
</organism>
<comment type="caution">
    <text evidence="12">The sequence shown here is derived from an EMBL/GenBank/DDBJ whole genome shotgun (WGS) entry which is preliminary data.</text>
</comment>
<dbReference type="RefSeq" id="WP_066056598.1">
    <property type="nucleotide sequence ID" value="NZ_JBHUNF010000002.1"/>
</dbReference>
<evidence type="ECO:0000256" key="11">
    <source>
        <dbReference type="ARBA" id="ARBA00032441"/>
    </source>
</evidence>
<keyword evidence="5" id="KW-0819">tRNA processing</keyword>
<accession>A0ABW5RIJ2</accession>